<dbReference type="GO" id="GO:0006829">
    <property type="term" value="P:zinc ion transport"/>
    <property type="evidence" value="ECO:0007669"/>
    <property type="project" value="UniProtKB-KW"/>
</dbReference>
<name>A0AAT9G7H1_9RICK</name>
<protein>
    <recommendedName>
        <fullName evidence="12">High-affinity zinc uptake system membrane protein ZnuB</fullName>
    </recommendedName>
</protein>
<evidence type="ECO:0000256" key="11">
    <source>
        <dbReference type="ARBA" id="ARBA00023136"/>
    </source>
</evidence>
<dbReference type="PANTHER" id="PTHR30477:SF23">
    <property type="entry name" value="HIGH-AFFINITY ZINC UPTAKE SYSTEM MEMBRANE PROTEIN ZNUB"/>
    <property type="match status" value="1"/>
</dbReference>
<evidence type="ECO:0000256" key="12">
    <source>
        <dbReference type="ARBA" id="ARBA00040080"/>
    </source>
</evidence>
<dbReference type="GO" id="GO:0055085">
    <property type="term" value="P:transmembrane transport"/>
    <property type="evidence" value="ECO:0007669"/>
    <property type="project" value="InterPro"/>
</dbReference>
<feature type="transmembrane region" description="Helical" evidence="14">
    <location>
        <begin position="158"/>
        <end position="175"/>
    </location>
</feature>
<evidence type="ECO:0000256" key="7">
    <source>
        <dbReference type="ARBA" id="ARBA00022833"/>
    </source>
</evidence>
<keyword evidence="5" id="KW-1003">Cell membrane</keyword>
<evidence type="ECO:0000256" key="13">
    <source>
        <dbReference type="RuleBase" id="RU003943"/>
    </source>
</evidence>
<keyword evidence="8" id="KW-0864">Zinc transport</keyword>
<dbReference type="EMBL" id="AP029170">
    <property type="protein sequence ID" value="BFD45756.1"/>
    <property type="molecule type" value="Genomic_DNA"/>
</dbReference>
<keyword evidence="10" id="KW-0406">Ion transport</keyword>
<dbReference type="GO" id="GO:0010043">
    <property type="term" value="P:response to zinc ion"/>
    <property type="evidence" value="ECO:0007669"/>
    <property type="project" value="TreeGrafter"/>
</dbReference>
<evidence type="ECO:0000256" key="2">
    <source>
        <dbReference type="ARBA" id="ARBA00004651"/>
    </source>
</evidence>
<dbReference type="AlphaFoldDB" id="A0AAT9G7H1"/>
<feature type="transmembrane region" description="Helical" evidence="14">
    <location>
        <begin position="232"/>
        <end position="250"/>
    </location>
</feature>
<feature type="transmembrane region" description="Helical" evidence="14">
    <location>
        <begin position="79"/>
        <end position="100"/>
    </location>
</feature>
<evidence type="ECO:0000256" key="6">
    <source>
        <dbReference type="ARBA" id="ARBA00022692"/>
    </source>
</evidence>
<evidence type="ECO:0000256" key="9">
    <source>
        <dbReference type="ARBA" id="ARBA00022989"/>
    </source>
</evidence>
<comment type="subcellular location">
    <subcellularLocation>
        <location evidence="2 13">Cell membrane</location>
        <topology evidence="2 13">Multi-pass membrane protein</topology>
    </subcellularLocation>
</comment>
<dbReference type="InterPro" id="IPR037294">
    <property type="entry name" value="ABC_BtuC-like"/>
</dbReference>
<reference evidence="15" key="1">
    <citation type="submission" date="2024-01" db="EMBL/GenBank/DDBJ databases">
        <title>Sequencing the genomes of a sandfly, Sergentomyia squamirostris, and its two endosymbionts.</title>
        <authorList>
            <person name="Itokawa K."/>
            <person name="Sanjoba C."/>
        </authorList>
    </citation>
    <scope>NUCLEOTIDE SEQUENCE</scope>
    <source>
        <strain evidence="15">RiSSQ</strain>
    </source>
</reference>
<feature type="transmembrane region" description="Helical" evidence="14">
    <location>
        <begin position="206"/>
        <end position="226"/>
    </location>
</feature>
<evidence type="ECO:0000256" key="3">
    <source>
        <dbReference type="ARBA" id="ARBA00008034"/>
    </source>
</evidence>
<evidence type="ECO:0000256" key="4">
    <source>
        <dbReference type="ARBA" id="ARBA00022448"/>
    </source>
</evidence>
<keyword evidence="7" id="KW-0862">Zinc</keyword>
<dbReference type="PANTHER" id="PTHR30477">
    <property type="entry name" value="ABC-TRANSPORTER METAL-BINDING PROTEIN"/>
    <property type="match status" value="1"/>
</dbReference>
<sequence>MTIIILTIILISLIFAPLGCISLWKKYIYFGDGLSHASLLAGSISILVHLPVVYSGLVVAVIFAILVFTLKYRSGSSSVVMLISSFMLSLALVVGYMYPLQIKITNLLFGDILSASLNDILTLSIILIFVISFVWYFYSQIILIVINRDIAQIKGVKVRTIELAFLLLLSLSVFLTIKIVGALLVTSILLIPAMTARMISSNPVQMIINSVIVALIVDFLGLVVSLYLDIPITPIITVINTIVYCLFYIISRANKTGFFRL</sequence>
<dbReference type="InterPro" id="IPR001626">
    <property type="entry name" value="ABC_TroCD"/>
</dbReference>
<keyword evidence="9 14" id="KW-1133">Transmembrane helix</keyword>
<evidence type="ECO:0000256" key="8">
    <source>
        <dbReference type="ARBA" id="ARBA00022906"/>
    </source>
</evidence>
<proteinExistence type="inferred from homology"/>
<dbReference type="SUPFAM" id="SSF81345">
    <property type="entry name" value="ABC transporter involved in vitamin B12 uptake, BtuC"/>
    <property type="match status" value="1"/>
</dbReference>
<dbReference type="Pfam" id="PF00950">
    <property type="entry name" value="ABC-3"/>
    <property type="match status" value="1"/>
</dbReference>
<dbReference type="GO" id="GO:0043190">
    <property type="term" value="C:ATP-binding cassette (ABC) transporter complex"/>
    <property type="evidence" value="ECO:0007669"/>
    <property type="project" value="InterPro"/>
</dbReference>
<dbReference type="Gene3D" id="1.10.3470.10">
    <property type="entry name" value="ABC transporter involved in vitamin B12 uptake, BtuC"/>
    <property type="match status" value="1"/>
</dbReference>
<keyword evidence="6 13" id="KW-0812">Transmembrane</keyword>
<keyword evidence="4 13" id="KW-0813">Transport</keyword>
<gene>
    <name evidence="15" type="ORF">DMENIID0002_04020</name>
</gene>
<evidence type="ECO:0000256" key="1">
    <source>
        <dbReference type="ARBA" id="ARBA00002313"/>
    </source>
</evidence>
<comment type="function">
    <text evidence="1">Involved in the high-affinity zinc uptake transport system.</text>
</comment>
<comment type="similarity">
    <text evidence="3 13">Belongs to the ABC-3 integral membrane protein family.</text>
</comment>
<feature type="transmembrane region" description="Helical" evidence="14">
    <location>
        <begin position="44"/>
        <end position="67"/>
    </location>
</feature>
<evidence type="ECO:0000256" key="5">
    <source>
        <dbReference type="ARBA" id="ARBA00022475"/>
    </source>
</evidence>
<evidence type="ECO:0000313" key="15">
    <source>
        <dbReference type="EMBL" id="BFD45756.1"/>
    </source>
</evidence>
<feature type="transmembrane region" description="Helical" evidence="14">
    <location>
        <begin position="120"/>
        <end position="146"/>
    </location>
</feature>
<evidence type="ECO:0000256" key="10">
    <source>
        <dbReference type="ARBA" id="ARBA00023065"/>
    </source>
</evidence>
<accession>A0AAT9G7H1</accession>
<keyword evidence="11 14" id="KW-0472">Membrane</keyword>
<evidence type="ECO:0000256" key="14">
    <source>
        <dbReference type="SAM" id="Phobius"/>
    </source>
</evidence>
<organism evidence="15">
    <name type="scientific">Candidatus Tisiphia endosymbiont of Sergentomyia squamirostris</name>
    <dbReference type="NCBI Taxonomy" id="3113639"/>
    <lineage>
        <taxon>Bacteria</taxon>
        <taxon>Pseudomonadati</taxon>
        <taxon>Pseudomonadota</taxon>
        <taxon>Alphaproteobacteria</taxon>
        <taxon>Rickettsiales</taxon>
        <taxon>Rickettsiaceae</taxon>
        <taxon>Rickettsieae</taxon>
        <taxon>Candidatus Tisiphia</taxon>
    </lineage>
</organism>